<dbReference type="EMBL" id="JBHMAU010000056">
    <property type="protein sequence ID" value="MFB9776515.1"/>
    <property type="molecule type" value="Genomic_DNA"/>
</dbReference>
<feature type="non-terminal residue" evidence="1">
    <location>
        <position position="81"/>
    </location>
</feature>
<evidence type="ECO:0000313" key="2">
    <source>
        <dbReference type="Proteomes" id="UP001589707"/>
    </source>
</evidence>
<comment type="caution">
    <text evidence="1">The sequence shown here is derived from an EMBL/GenBank/DDBJ whole genome shotgun (WGS) entry which is preliminary data.</text>
</comment>
<gene>
    <name evidence="1" type="ORF">ACFFN1_08875</name>
</gene>
<accession>A0ABV5X255</accession>
<sequence length="81" mass="9287">MTLIDAPSAGRPARLRWRKHRWICRESACPVVTFLEQNTQVAAPRGLLTTRAVRWAIRQLRYENASVQGLARQLGTTWNTL</sequence>
<organism evidence="1 2">
    <name type="scientific">Brevibacterium otitidis</name>
    <dbReference type="NCBI Taxonomy" id="53364"/>
    <lineage>
        <taxon>Bacteria</taxon>
        <taxon>Bacillati</taxon>
        <taxon>Actinomycetota</taxon>
        <taxon>Actinomycetes</taxon>
        <taxon>Micrococcales</taxon>
        <taxon>Brevibacteriaceae</taxon>
        <taxon>Brevibacterium</taxon>
    </lineage>
</organism>
<protein>
    <submittedName>
        <fullName evidence="1">ISL3 family transposase</fullName>
    </submittedName>
</protein>
<reference evidence="1 2" key="1">
    <citation type="submission" date="2024-09" db="EMBL/GenBank/DDBJ databases">
        <authorList>
            <person name="Sun Q."/>
            <person name="Mori K."/>
        </authorList>
    </citation>
    <scope>NUCLEOTIDE SEQUENCE [LARGE SCALE GENOMIC DNA]</scope>
    <source>
        <strain evidence="1 2">JCM 11683</strain>
    </source>
</reference>
<proteinExistence type="predicted"/>
<keyword evidence="2" id="KW-1185">Reference proteome</keyword>
<name>A0ABV5X255_9MICO</name>
<evidence type="ECO:0000313" key="1">
    <source>
        <dbReference type="EMBL" id="MFB9776515.1"/>
    </source>
</evidence>
<dbReference type="Proteomes" id="UP001589707">
    <property type="component" value="Unassembled WGS sequence"/>
</dbReference>